<comment type="caution">
    <text evidence="2">The sequence shown here is derived from an EMBL/GenBank/DDBJ whole genome shotgun (WGS) entry which is preliminary data.</text>
</comment>
<protein>
    <submittedName>
        <fullName evidence="2">Uncharacterized protein</fullName>
    </submittedName>
</protein>
<evidence type="ECO:0000313" key="3">
    <source>
        <dbReference type="Proteomes" id="UP000580250"/>
    </source>
</evidence>
<dbReference type="EMBL" id="CAJEWN010002787">
    <property type="protein sequence ID" value="CAD2205272.1"/>
    <property type="molecule type" value="Genomic_DNA"/>
</dbReference>
<dbReference type="AlphaFoldDB" id="A0A6V7Y0Z3"/>
<gene>
    <name evidence="2" type="ORF">MENT_LOCUS59073</name>
</gene>
<reference evidence="2 3" key="1">
    <citation type="submission" date="2020-08" db="EMBL/GenBank/DDBJ databases">
        <authorList>
            <person name="Koutsovoulos G."/>
            <person name="Danchin GJ E."/>
        </authorList>
    </citation>
    <scope>NUCLEOTIDE SEQUENCE [LARGE SCALE GENOMIC DNA]</scope>
</reference>
<feature type="region of interest" description="Disordered" evidence="1">
    <location>
        <begin position="1"/>
        <end position="21"/>
    </location>
</feature>
<name>A0A6V7Y0Z3_MELEN</name>
<proteinExistence type="predicted"/>
<evidence type="ECO:0000256" key="1">
    <source>
        <dbReference type="SAM" id="MobiDB-lite"/>
    </source>
</evidence>
<organism evidence="2 3">
    <name type="scientific">Meloidogyne enterolobii</name>
    <name type="common">Root-knot nematode worm</name>
    <name type="synonym">Meloidogyne mayaguensis</name>
    <dbReference type="NCBI Taxonomy" id="390850"/>
    <lineage>
        <taxon>Eukaryota</taxon>
        <taxon>Metazoa</taxon>
        <taxon>Ecdysozoa</taxon>
        <taxon>Nematoda</taxon>
        <taxon>Chromadorea</taxon>
        <taxon>Rhabditida</taxon>
        <taxon>Tylenchina</taxon>
        <taxon>Tylenchomorpha</taxon>
        <taxon>Tylenchoidea</taxon>
        <taxon>Meloidogynidae</taxon>
        <taxon>Meloidogyninae</taxon>
        <taxon>Meloidogyne</taxon>
    </lineage>
</organism>
<feature type="compositionally biased region" description="Basic residues" evidence="1">
    <location>
        <begin position="1"/>
        <end position="11"/>
    </location>
</feature>
<evidence type="ECO:0000313" key="2">
    <source>
        <dbReference type="EMBL" id="CAD2205272.1"/>
    </source>
</evidence>
<accession>A0A6V7Y0Z3</accession>
<dbReference type="OrthoDB" id="5862411at2759"/>
<sequence>MGGRNINKKRRNSDDFNDSSNSSIILTTEQVTDISKKVLELLKPSIVEIIKTCISEIIPEILNKLPNFNNNTNATQSNFTPTTNSDNLPPLDPSLSFDIVNFAALNPDIIKEKSKVAVIERLPDNGPENDKNLITEIVTSLGMGDKLDNEKQMFRHSSRSGQSINKPRILKIPFSDVKSRDMFIRLFSQNKKKFPNLPHNVFVRRDLSRPELQLLYTLRKNVFNTNKFIGLYKYVVVDLSIKTLSNPKPFKVSMT</sequence>
<dbReference type="Proteomes" id="UP000580250">
    <property type="component" value="Unassembled WGS sequence"/>
</dbReference>